<dbReference type="InterPro" id="IPR036691">
    <property type="entry name" value="Endo/exonu/phosph_ase_sf"/>
</dbReference>
<feature type="domain" description="Endonuclease/exonuclease/phosphatase" evidence="1">
    <location>
        <begin position="8"/>
        <end position="254"/>
    </location>
</feature>
<dbReference type="EMBL" id="BAAAMR010000050">
    <property type="protein sequence ID" value="GAA2148923.1"/>
    <property type="molecule type" value="Genomic_DNA"/>
</dbReference>
<dbReference type="Proteomes" id="UP001501020">
    <property type="component" value="Unassembled WGS sequence"/>
</dbReference>
<dbReference type="Pfam" id="PF03372">
    <property type="entry name" value="Exo_endo_phos"/>
    <property type="match status" value="1"/>
</dbReference>
<sequence>MQLRFRIATWNIKAGGLDGGLDSGNDARLKAQIAILADLGADLVGLQEAKWGARSNRTLNQIAHALGMTGRTMALSNHHGCHLVQLVRERPGLRVLEERHDESGSYWHALGVLRLGIDGLSEVDLLNAHLAPSSRSRRLQEAESFALWKSTPAIACGDFNAVAAACDDPDTDGLAAIHIESKLDERPAVVMERTGFKDAAVPVDDPTPTVGHDKDHLAYRCDRILWANLPGAKIINYQVIPGVHPTSGDRLSDHDLVAADLEFEVGDD</sequence>
<reference evidence="3" key="1">
    <citation type="journal article" date="2019" name="Int. J. Syst. Evol. Microbiol.">
        <title>The Global Catalogue of Microorganisms (GCM) 10K type strain sequencing project: providing services to taxonomists for standard genome sequencing and annotation.</title>
        <authorList>
            <consortium name="The Broad Institute Genomics Platform"/>
            <consortium name="The Broad Institute Genome Sequencing Center for Infectious Disease"/>
            <person name="Wu L."/>
            <person name="Ma J."/>
        </authorList>
    </citation>
    <scope>NUCLEOTIDE SEQUENCE [LARGE SCALE GENOMIC DNA]</scope>
    <source>
        <strain evidence="3">JCM 13850</strain>
    </source>
</reference>
<proteinExistence type="predicted"/>
<evidence type="ECO:0000313" key="3">
    <source>
        <dbReference type="Proteomes" id="UP001501020"/>
    </source>
</evidence>
<protein>
    <recommendedName>
        <fullName evidence="1">Endonuclease/exonuclease/phosphatase domain-containing protein</fullName>
    </recommendedName>
</protein>
<organism evidence="2 3">
    <name type="scientific">Actinomadura napierensis</name>
    <dbReference type="NCBI Taxonomy" id="267854"/>
    <lineage>
        <taxon>Bacteria</taxon>
        <taxon>Bacillati</taxon>
        <taxon>Actinomycetota</taxon>
        <taxon>Actinomycetes</taxon>
        <taxon>Streptosporangiales</taxon>
        <taxon>Thermomonosporaceae</taxon>
        <taxon>Actinomadura</taxon>
    </lineage>
</organism>
<dbReference type="SUPFAM" id="SSF56219">
    <property type="entry name" value="DNase I-like"/>
    <property type="match status" value="1"/>
</dbReference>
<keyword evidence="3" id="KW-1185">Reference proteome</keyword>
<accession>A0ABP5LKC3</accession>
<name>A0ABP5LKC3_9ACTN</name>
<dbReference type="Gene3D" id="3.60.10.10">
    <property type="entry name" value="Endonuclease/exonuclease/phosphatase"/>
    <property type="match status" value="1"/>
</dbReference>
<gene>
    <name evidence="2" type="ORF">GCM10009727_52110</name>
</gene>
<dbReference type="RefSeq" id="WP_344272243.1">
    <property type="nucleotide sequence ID" value="NZ_BAAAMR010000050.1"/>
</dbReference>
<dbReference type="InterPro" id="IPR005135">
    <property type="entry name" value="Endo/exonuclease/phosphatase"/>
</dbReference>
<comment type="caution">
    <text evidence="2">The sequence shown here is derived from an EMBL/GenBank/DDBJ whole genome shotgun (WGS) entry which is preliminary data.</text>
</comment>
<evidence type="ECO:0000259" key="1">
    <source>
        <dbReference type="Pfam" id="PF03372"/>
    </source>
</evidence>
<evidence type="ECO:0000313" key="2">
    <source>
        <dbReference type="EMBL" id="GAA2148923.1"/>
    </source>
</evidence>